<evidence type="ECO:0000256" key="2">
    <source>
        <dbReference type="ARBA" id="ARBA00032749"/>
    </source>
</evidence>
<dbReference type="PANTHER" id="PTHR43814">
    <property type="entry name" value="ARGININOSUCCINATE LYASE"/>
    <property type="match status" value="1"/>
</dbReference>
<dbReference type="InterPro" id="IPR029419">
    <property type="entry name" value="Arg_succ_lyase_C"/>
</dbReference>
<dbReference type="EMBL" id="BQXU01000015">
    <property type="protein sequence ID" value="GKT46100.1"/>
    <property type="molecule type" value="Genomic_DNA"/>
</dbReference>
<feature type="domain" description="Fumarate lyase N-terminal" evidence="3">
    <location>
        <begin position="84"/>
        <end position="287"/>
    </location>
</feature>
<dbReference type="Gene3D" id="1.10.40.30">
    <property type="entry name" value="Fumarase/aspartase (C-terminal domain)"/>
    <property type="match status" value="1"/>
</dbReference>
<dbReference type="InterPro" id="IPR008948">
    <property type="entry name" value="L-Aspartase-like"/>
</dbReference>
<dbReference type="Proteomes" id="UP001055115">
    <property type="component" value="Unassembled WGS sequence"/>
</dbReference>
<dbReference type="PRINTS" id="PR00149">
    <property type="entry name" value="FUMRATELYASE"/>
</dbReference>
<dbReference type="InterPro" id="IPR022761">
    <property type="entry name" value="Fumarate_lyase_N"/>
</dbReference>
<dbReference type="Gene3D" id="1.10.275.10">
    <property type="entry name" value="Fumarase/aspartase (N-terminal domain)"/>
    <property type="match status" value="1"/>
</dbReference>
<gene>
    <name evidence="5" type="ORF">ColSpa_06281</name>
</gene>
<evidence type="ECO:0000259" key="3">
    <source>
        <dbReference type="Pfam" id="PF00206"/>
    </source>
</evidence>
<dbReference type="AlphaFoldDB" id="A0AA37P0X2"/>
<feature type="domain" description="Argininosuccinate lyase C-terminal" evidence="4">
    <location>
        <begin position="353"/>
        <end position="433"/>
    </location>
</feature>
<proteinExistence type="inferred from homology"/>
<keyword evidence="6" id="KW-1185">Reference proteome</keyword>
<protein>
    <recommendedName>
        <fullName evidence="2">Arginosuccinase</fullName>
    </recommendedName>
</protein>
<dbReference type="InterPro" id="IPR000362">
    <property type="entry name" value="Fumarate_lyase_fam"/>
</dbReference>
<name>A0AA37P0X2_9PEZI</name>
<comment type="similarity">
    <text evidence="1">Belongs to the lyase 1 family. Argininosuccinate lyase subfamily.</text>
</comment>
<reference evidence="5 6" key="1">
    <citation type="submission" date="2022-03" db="EMBL/GenBank/DDBJ databases">
        <title>Genome data of Colletotrichum spp.</title>
        <authorList>
            <person name="Utami Y.D."/>
            <person name="Hiruma K."/>
        </authorList>
    </citation>
    <scope>NUCLEOTIDE SEQUENCE [LARGE SCALE GENOMIC DNA]</scope>
    <source>
        <strain evidence="5 6">MAFF 239500</strain>
    </source>
</reference>
<dbReference type="Pfam" id="PF14698">
    <property type="entry name" value="ASL_C2"/>
    <property type="match status" value="1"/>
</dbReference>
<evidence type="ECO:0000256" key="1">
    <source>
        <dbReference type="ARBA" id="ARBA00010755"/>
    </source>
</evidence>
<dbReference type="GeneID" id="73327083"/>
<dbReference type="InterPro" id="IPR024083">
    <property type="entry name" value="Fumarase/histidase_N"/>
</dbReference>
<dbReference type="Pfam" id="PF00206">
    <property type="entry name" value="Lyase_1"/>
    <property type="match status" value="1"/>
</dbReference>
<keyword evidence="5" id="KW-0456">Lyase</keyword>
<evidence type="ECO:0000313" key="5">
    <source>
        <dbReference type="EMBL" id="GKT46100.1"/>
    </source>
</evidence>
<dbReference type="SUPFAM" id="SSF48557">
    <property type="entry name" value="L-aspartase-like"/>
    <property type="match status" value="1"/>
</dbReference>
<comment type="caution">
    <text evidence="5">The sequence shown here is derived from an EMBL/GenBank/DDBJ whole genome shotgun (WGS) entry which is preliminary data.</text>
</comment>
<dbReference type="PANTHER" id="PTHR43814:SF1">
    <property type="entry name" value="ARGININOSUCCINATE LYASE"/>
    <property type="match status" value="1"/>
</dbReference>
<dbReference type="InterPro" id="IPR009049">
    <property type="entry name" value="Argininosuccinate_lyase"/>
</dbReference>
<dbReference type="GO" id="GO:0005829">
    <property type="term" value="C:cytosol"/>
    <property type="evidence" value="ECO:0007669"/>
    <property type="project" value="TreeGrafter"/>
</dbReference>
<dbReference type="GO" id="GO:0004056">
    <property type="term" value="F:argininosuccinate lyase activity"/>
    <property type="evidence" value="ECO:0007669"/>
    <property type="project" value="InterPro"/>
</dbReference>
<dbReference type="PRINTS" id="PR00145">
    <property type="entry name" value="ARGSUCLYASE"/>
</dbReference>
<evidence type="ECO:0000313" key="6">
    <source>
        <dbReference type="Proteomes" id="UP001055115"/>
    </source>
</evidence>
<accession>A0AA37P0X2</accession>
<dbReference type="GO" id="GO:0042450">
    <property type="term" value="P:L-arginine biosynthetic process via ornithine"/>
    <property type="evidence" value="ECO:0007669"/>
    <property type="project" value="InterPro"/>
</dbReference>
<evidence type="ECO:0000259" key="4">
    <source>
        <dbReference type="Pfam" id="PF14698"/>
    </source>
</evidence>
<organism evidence="5 6">
    <name type="scientific">Colletotrichum spaethianum</name>
    <dbReference type="NCBI Taxonomy" id="700344"/>
    <lineage>
        <taxon>Eukaryota</taxon>
        <taxon>Fungi</taxon>
        <taxon>Dikarya</taxon>
        <taxon>Ascomycota</taxon>
        <taxon>Pezizomycotina</taxon>
        <taxon>Sordariomycetes</taxon>
        <taxon>Hypocreomycetidae</taxon>
        <taxon>Glomerellales</taxon>
        <taxon>Glomerellaceae</taxon>
        <taxon>Colletotrichum</taxon>
        <taxon>Colletotrichum spaethianum species complex</taxon>
    </lineage>
</organism>
<dbReference type="Gene3D" id="1.20.200.10">
    <property type="entry name" value="Fumarase/aspartase (Central domain)"/>
    <property type="match status" value="1"/>
</dbReference>
<sequence length="494" mass="54692">MGYAVSPEDLPVPGRDTYFWLGEINKASAVINSDEGLLDPDAARRIASGLQKLLDSGNEPNAPRPSLVITFEPLLIQVAGVEATLLHAGRSSQDMLTTVSTAILRDAVLKLALQLHDTTRRLVEMAETHAATLVPNYTNGVAAQPNSYGHYLLGHIAGLHRDAERLQQCYSRLDRCAMGTTVLNGTSWPLERERMAKYLGFAKVVDNAYDAAQITAAEMPVELGSIASHIALHTGAYIQDVMAQYSQPRPWILLQEGGDNTYVSSAMPQKRNPGLLNNTRAEASRVVTLGVGRAIQGHNLPPGMVDAKNLADNLAVLNGATRVLRDWQRILNALVVDGKRSLKELDLDWTASQELADVLMREHKVPFRVGHHFASEVVRYAKAKDLCPSEFPYAEASRIFVATLKHTNLERSGYQFLDEQEFREALDPAGIVNRRATSGGPQPKEMERMINGSKQILEDLQRWVQERRSHIDNSLQELDAEFKLLHDPPNLPRP</sequence>
<dbReference type="RefSeq" id="XP_049128450.1">
    <property type="nucleotide sequence ID" value="XM_049272493.1"/>
</dbReference>